<dbReference type="PROSITE" id="PS50192">
    <property type="entry name" value="T_SNARE"/>
    <property type="match status" value="1"/>
</dbReference>
<evidence type="ECO:0000313" key="9">
    <source>
        <dbReference type="EMBL" id="QOL19558.1"/>
    </source>
</evidence>
<name>A0A7L9RT71_9PROT</name>
<keyword evidence="2" id="KW-1003">Cell membrane</keyword>
<dbReference type="InterPro" id="IPR000727">
    <property type="entry name" value="T_SNARE_dom"/>
</dbReference>
<comment type="similarity">
    <text evidence="4">Belongs to the methyl-accepting chemotaxis (MCP) protein family.</text>
</comment>
<dbReference type="SUPFAM" id="SSF58104">
    <property type="entry name" value="Methyl-accepting chemotaxis protein (MCP) signaling domain"/>
    <property type="match status" value="1"/>
</dbReference>
<evidence type="ECO:0000256" key="4">
    <source>
        <dbReference type="ARBA" id="ARBA00029447"/>
    </source>
</evidence>
<organism evidence="9 10">
    <name type="scientific">Candidatus Bodocaedibacter vickermanii</name>
    <dbReference type="NCBI Taxonomy" id="2741701"/>
    <lineage>
        <taxon>Bacteria</taxon>
        <taxon>Pseudomonadati</taxon>
        <taxon>Pseudomonadota</taxon>
        <taxon>Alphaproteobacteria</taxon>
        <taxon>Holosporales</taxon>
        <taxon>Candidatus Paracaedibacteraceae</taxon>
        <taxon>Candidatus Bodocaedibacter</taxon>
    </lineage>
</organism>
<dbReference type="GO" id="GO:0005886">
    <property type="term" value="C:plasma membrane"/>
    <property type="evidence" value="ECO:0007669"/>
    <property type="project" value="UniProtKB-SubCell"/>
</dbReference>
<evidence type="ECO:0000256" key="5">
    <source>
        <dbReference type="PROSITE-ProRule" id="PRU00284"/>
    </source>
</evidence>
<evidence type="ECO:0000259" key="8">
    <source>
        <dbReference type="PROSITE" id="PS50192"/>
    </source>
</evidence>
<keyword evidence="3 5" id="KW-0807">Transducer</keyword>
<dbReference type="InterPro" id="IPR004089">
    <property type="entry name" value="MCPsignal_dom"/>
</dbReference>
<dbReference type="KEGG" id="pbal:CPBP_00320"/>
<dbReference type="AlphaFoldDB" id="A0A7L9RT71"/>
<keyword evidence="2" id="KW-0997">Cell inner membrane</keyword>
<sequence length="434" mass="48164">MNLSYPSRQILQTLITSTLAIVLMVYGFLHESIVEIILSGSLGFLTLLLYVDAKGNKYFYENAALALSKINKGELDLRLEVNKFPLRFHELCQQLNDVSDIIDVMHRESQMSMKAIAEGKLYRKIMLTGLSGDYKASATAINQTIDNFYNKNQKLLQNTLEFETTISTLVNGIIDASEKLIQNFQELSKSSLASKNKSSQVLLESENAGEMMSNLSRASNELSEAINDVRTQVNDSNNVTTIAATEINAAANNIYRLKESSQEINDVIALITEIAEQTNLLALNATIEAVRAGEYGKSFSVVAAEVKNLASKTMISSNKIVNQVTLTQNYIDTTTESIDKVLDTLNQLKDISNDVAHSIEIQSNTTHQMSHNMSGGMTNILNVNETIQDMSKIATATFDSSNQMSNSLSDLAIKIKFVKENMDQFSNFIRQPYL</sequence>
<feature type="domain" description="T-SNARE coiled-coil homology" evidence="8">
    <location>
        <begin position="328"/>
        <end position="390"/>
    </location>
</feature>
<dbReference type="Gene3D" id="1.10.287.950">
    <property type="entry name" value="Methyl-accepting chemotaxis protein"/>
    <property type="match status" value="1"/>
</dbReference>
<feature type="transmembrane region" description="Helical" evidence="6">
    <location>
        <begin position="9"/>
        <end position="27"/>
    </location>
</feature>
<proteinExistence type="inferred from homology"/>
<dbReference type="PANTHER" id="PTHR32089:SF112">
    <property type="entry name" value="LYSOZYME-LIKE PROTEIN-RELATED"/>
    <property type="match status" value="1"/>
</dbReference>
<keyword evidence="6" id="KW-0472">Membrane</keyword>
<comment type="subcellular location">
    <subcellularLocation>
        <location evidence="1">Cell inner membrane</location>
        <topology evidence="1">Multi-pass membrane protein</topology>
    </subcellularLocation>
</comment>
<dbReference type="Pfam" id="PF00015">
    <property type="entry name" value="MCPsignal"/>
    <property type="match status" value="1"/>
</dbReference>
<dbReference type="Proteomes" id="UP000594001">
    <property type="component" value="Chromosome"/>
</dbReference>
<evidence type="ECO:0000256" key="1">
    <source>
        <dbReference type="ARBA" id="ARBA00004429"/>
    </source>
</evidence>
<keyword evidence="10" id="KW-1185">Reference proteome</keyword>
<dbReference type="SMART" id="SM00283">
    <property type="entry name" value="MA"/>
    <property type="match status" value="1"/>
</dbReference>
<dbReference type="GO" id="GO:0007165">
    <property type="term" value="P:signal transduction"/>
    <property type="evidence" value="ECO:0007669"/>
    <property type="project" value="UniProtKB-KW"/>
</dbReference>
<protein>
    <submittedName>
        <fullName evidence="9">Methyl-accepting chemotaxis protein YoaH</fullName>
    </submittedName>
</protein>
<evidence type="ECO:0000313" key="10">
    <source>
        <dbReference type="Proteomes" id="UP000594001"/>
    </source>
</evidence>
<evidence type="ECO:0000256" key="2">
    <source>
        <dbReference type="ARBA" id="ARBA00022519"/>
    </source>
</evidence>
<keyword evidence="6" id="KW-1133">Transmembrane helix</keyword>
<feature type="domain" description="Methyl-accepting transducer" evidence="7">
    <location>
        <begin position="176"/>
        <end position="405"/>
    </location>
</feature>
<gene>
    <name evidence="9" type="primary">yoaH</name>
    <name evidence="9" type="ORF">CPBP_00320</name>
</gene>
<reference evidence="9 10" key="1">
    <citation type="submission" date="2020-06" db="EMBL/GenBank/DDBJ databases">
        <title>The endosymbiont of the kinetoplastid Bodo saltans is a Paracaedibacter-like alpha-proteobacterium possessing a putative toxin-antitoxin system.</title>
        <authorList>
            <person name="Midha S."/>
            <person name="Rigden D.J."/>
            <person name="Siozios S."/>
            <person name="Hurst G.D.D."/>
            <person name="Jackson A.P."/>
        </authorList>
    </citation>
    <scope>NUCLEOTIDE SEQUENCE [LARGE SCALE GENOMIC DNA]</scope>
    <source>
        <strain evidence="9">Lake Konstanz</strain>
    </source>
</reference>
<keyword evidence="6" id="KW-0812">Transmembrane</keyword>
<accession>A0A7L9RT71</accession>
<dbReference type="PROSITE" id="PS50111">
    <property type="entry name" value="CHEMOTAXIS_TRANSDUC_2"/>
    <property type="match status" value="1"/>
</dbReference>
<dbReference type="EMBL" id="CP054719">
    <property type="protein sequence ID" value="QOL19558.1"/>
    <property type="molecule type" value="Genomic_DNA"/>
</dbReference>
<dbReference type="PANTHER" id="PTHR32089">
    <property type="entry name" value="METHYL-ACCEPTING CHEMOTAXIS PROTEIN MCPB"/>
    <property type="match status" value="1"/>
</dbReference>
<evidence type="ECO:0000256" key="6">
    <source>
        <dbReference type="SAM" id="Phobius"/>
    </source>
</evidence>
<feature type="transmembrane region" description="Helical" evidence="6">
    <location>
        <begin position="33"/>
        <end position="51"/>
    </location>
</feature>
<evidence type="ECO:0000256" key="3">
    <source>
        <dbReference type="ARBA" id="ARBA00023224"/>
    </source>
</evidence>
<evidence type="ECO:0000259" key="7">
    <source>
        <dbReference type="PROSITE" id="PS50111"/>
    </source>
</evidence>